<organism evidence="2 3">
    <name type="scientific">Actinokineospora xionganensis</name>
    <dbReference type="NCBI Taxonomy" id="2684470"/>
    <lineage>
        <taxon>Bacteria</taxon>
        <taxon>Bacillati</taxon>
        <taxon>Actinomycetota</taxon>
        <taxon>Actinomycetes</taxon>
        <taxon>Pseudonocardiales</taxon>
        <taxon>Pseudonocardiaceae</taxon>
        <taxon>Actinokineospora</taxon>
    </lineage>
</organism>
<evidence type="ECO:0000313" key="3">
    <source>
        <dbReference type="Proteomes" id="UP000734823"/>
    </source>
</evidence>
<protein>
    <submittedName>
        <fullName evidence="2">MbtH family NRPS accessory protein</fullName>
    </submittedName>
</protein>
<sequence>MSTPFEDDSRDCLALVNDDEQYSVWPVDLAVPRGWRVAHGPASTREIADYIDQTWTDMRPKSLRDAMAGHAGGSSA</sequence>
<dbReference type="InterPro" id="IPR037407">
    <property type="entry name" value="MLP_fam"/>
</dbReference>
<dbReference type="Gene3D" id="3.90.820.10">
    <property type="entry name" value="Structural Genomics, Unknown Function 30-nov-00 1gh9 Mol_id"/>
    <property type="match status" value="1"/>
</dbReference>
<evidence type="ECO:0000259" key="1">
    <source>
        <dbReference type="SMART" id="SM00923"/>
    </source>
</evidence>
<evidence type="ECO:0000313" key="2">
    <source>
        <dbReference type="EMBL" id="MBC6447531.1"/>
    </source>
</evidence>
<proteinExistence type="predicted"/>
<dbReference type="SUPFAM" id="SSF160582">
    <property type="entry name" value="MbtH-like"/>
    <property type="match status" value="1"/>
</dbReference>
<dbReference type="SMART" id="SM00923">
    <property type="entry name" value="MbtH"/>
    <property type="match status" value="1"/>
</dbReference>
<reference evidence="2 3" key="1">
    <citation type="submission" date="2020-06" db="EMBL/GenBank/DDBJ databases">
        <title>Actinokineospora xiongansis sp. nov., isolated from soil of Baiyangdian.</title>
        <authorList>
            <person name="Zhang X."/>
        </authorList>
    </citation>
    <scope>NUCLEOTIDE SEQUENCE [LARGE SCALE GENOMIC DNA]</scope>
    <source>
        <strain evidence="2 3">HBU206404</strain>
    </source>
</reference>
<gene>
    <name evidence="2" type="ORF">GPZ80_10150</name>
</gene>
<keyword evidence="3" id="KW-1185">Reference proteome</keyword>
<dbReference type="PANTHER" id="PTHR38444">
    <property type="entry name" value="ENTEROBACTIN BIOSYNTHESIS PROTEIN YBDZ"/>
    <property type="match status" value="1"/>
</dbReference>
<dbReference type="InterPro" id="IPR005153">
    <property type="entry name" value="MbtH-like_dom"/>
</dbReference>
<name>A0ABR7L556_9PSEU</name>
<feature type="domain" description="MbtH-like" evidence="1">
    <location>
        <begin position="3"/>
        <end position="53"/>
    </location>
</feature>
<dbReference type="Proteomes" id="UP000734823">
    <property type="component" value="Unassembled WGS sequence"/>
</dbReference>
<dbReference type="RefSeq" id="WP_187220041.1">
    <property type="nucleotide sequence ID" value="NZ_JABVED010000004.1"/>
</dbReference>
<comment type="caution">
    <text evidence="2">The sequence shown here is derived from an EMBL/GenBank/DDBJ whole genome shotgun (WGS) entry which is preliminary data.</text>
</comment>
<dbReference type="PANTHER" id="PTHR38444:SF1">
    <property type="entry name" value="ENTEROBACTIN BIOSYNTHESIS PROTEIN YBDZ"/>
    <property type="match status" value="1"/>
</dbReference>
<dbReference type="InterPro" id="IPR038020">
    <property type="entry name" value="MbtH-like_sf"/>
</dbReference>
<accession>A0ABR7L556</accession>
<dbReference type="Pfam" id="PF03621">
    <property type="entry name" value="MbtH"/>
    <property type="match status" value="1"/>
</dbReference>
<dbReference type="EMBL" id="JABVED010000004">
    <property type="protein sequence ID" value="MBC6447531.1"/>
    <property type="molecule type" value="Genomic_DNA"/>
</dbReference>